<feature type="region of interest" description="Disordered" evidence="2">
    <location>
        <begin position="162"/>
        <end position="189"/>
    </location>
</feature>
<proteinExistence type="predicted"/>
<dbReference type="EMBL" id="VOSL01000004">
    <property type="protein sequence ID" value="TXD44286.1"/>
    <property type="molecule type" value="Genomic_DNA"/>
</dbReference>
<name>A0A5C6XTE5_9DELT</name>
<dbReference type="Proteomes" id="UP000321046">
    <property type="component" value="Unassembled WGS sequence"/>
</dbReference>
<protein>
    <submittedName>
        <fullName evidence="3">Uncharacterized protein</fullName>
    </submittedName>
</protein>
<comment type="caution">
    <text evidence="3">The sequence shown here is derived from an EMBL/GenBank/DDBJ whole genome shotgun (WGS) entry which is preliminary data.</text>
</comment>
<evidence type="ECO:0000256" key="2">
    <source>
        <dbReference type="SAM" id="MobiDB-lite"/>
    </source>
</evidence>
<sequence length="1410" mass="160182">MDLTALPARLTEEQAKEWSAWIFEMTETSHVKALAAELEENNEKVKSVRSELSKFLNGHTHIVERWLGGKRSEKGEALCGLLGETAESLLARYEALIPPPRAVGLSPQHLNHLPIRLAREELAKSLSDLRKELNIEAKSPIEDSKALSVSWTELRDYLLDIAGPTASTPPPEIKLSVEPSRDRDSHHRGHESCALALLTRRVERLAEDHGGSFTFEGENHSYSRNPKELKLKVLPLSHQDFNAGLDTLRGLALTPNEEAEKLRDFFSQVSEPTLDAFSPDHLLRAIEDFREGRLTDPATRALHSRRIEWERHTLQASAEPHAQKWLQRTSPTFLRWLHIAGSLQSQVSREELNRILEVKTSKDFTITNAINLLERVLLNDKDELPPERRTQILQLLPNALVLALVKSKLLKEIEVDDRQPHYQLTRIFFEFAELETALHLTPEHLKNLEVNPNARLVSDAVSLAKPESLNAWYKQAIETTGINQPEAMLAVLEGLAMRNDLEGMEADDALTMLWASALWAKLHGLHDPENRPDTSLQTTFAARISPLLRHALPRLGDKTTALRCLKAFVAPSILKAVKRWNPAPSLDSEKTDTFLFEHAPFQISPIGLDEATLYELEYRHEDDCPSHPVAHLAMAGDPYCQKAILTGTEYNSLKGAPTLASRVQWLHQHLDADLAVEQCSCTFRPIIEDALKTFATTPTPELLYPLRTLLSDDRFFPLLPPLVREVVATVSDGPITALIWLFDQRERRFPSNWLTNPAVSFVQVAPSPDEIRWPETPEDILLTLIEILNKADFLQELVELTIENFQKEPRALFLLTKGQVITSSNEPHPRPALTFPAISQFMNLRHRALLLLAKLNSPSYLIASLKAPFAIKFDFIATQRALFDALYNAMADPYNGIRAPSDSEWEELLNVLHRIPVNDDYRHLSSDSRLWGSFSEIDRKSIYILAIRNAPEESRWGLLKPLFKKVWELSLDKDCPQVLKHLKNDLPPRSSTNQESDIWIKERESWALRHHKAYIRSWADTPYNLSLVAEDLEWADAIWHHLTLAQQRNLLIEIPKSFSEVPLSNTAQPLPEHWIERSEILPLDEKLTFARRHQNLPGRRAVAKTWFEHAEGDRLENFLSLNSDERPDPSCIKAEIDQLLTETVRTAPVKNVLETLGDLICTPSTSLRSRILPIYLEKRAHHLISTQHSLTDLESKLSTAPPSSFLKTLSDDFQANLSSSSLRKVEEKVQALKKRIVTLAGDVEAKENRVLFPKINPILDTWVDRVVSALFTSKDKTSDMRSRETLIVKELAALQRGEKIKGFEPDQFTYALSNETIDECLPVLLTRTELAVNMHFLQDIIHALDRSTLPASTAEAHANQWLSAYEQTCDDPRHMIAMGYWLSFRLRRPNLRQIVRDRAGALSMADSGHR</sequence>
<evidence type="ECO:0000313" key="4">
    <source>
        <dbReference type="Proteomes" id="UP000321046"/>
    </source>
</evidence>
<keyword evidence="1" id="KW-0175">Coiled coil</keyword>
<evidence type="ECO:0000313" key="3">
    <source>
        <dbReference type="EMBL" id="TXD44286.1"/>
    </source>
</evidence>
<feature type="coiled-coil region" evidence="1">
    <location>
        <begin position="1222"/>
        <end position="1249"/>
    </location>
</feature>
<accession>A0A5C6XTE5</accession>
<gene>
    <name evidence="3" type="ORF">FRC96_00615</name>
</gene>
<organism evidence="3 4">
    <name type="scientific">Lujinxingia vulgaris</name>
    <dbReference type="NCBI Taxonomy" id="2600176"/>
    <lineage>
        <taxon>Bacteria</taxon>
        <taxon>Deltaproteobacteria</taxon>
        <taxon>Bradymonadales</taxon>
        <taxon>Lujinxingiaceae</taxon>
        <taxon>Lujinxingia</taxon>
    </lineage>
</organism>
<dbReference type="RefSeq" id="WP_146972110.1">
    <property type="nucleotide sequence ID" value="NZ_VOSL01000004.1"/>
</dbReference>
<reference evidence="3 4" key="1">
    <citation type="submission" date="2019-08" db="EMBL/GenBank/DDBJ databases">
        <title>Bradymonadales sp. TMQ2.</title>
        <authorList>
            <person name="Liang Q."/>
        </authorList>
    </citation>
    <scope>NUCLEOTIDE SEQUENCE [LARGE SCALE GENOMIC DNA]</scope>
    <source>
        <strain evidence="3 4">TMQ2</strain>
    </source>
</reference>
<evidence type="ECO:0000256" key="1">
    <source>
        <dbReference type="SAM" id="Coils"/>
    </source>
</evidence>